<sequence length="292" mass="32034">MTDQALPGDNGPALQVDPLVGALGAEVRGIDLKQDISGAPFRALNRALLDHGVIFLPDQHLTPRQHVAFARAFGELFIHPYLKGVPDAPELVPVVKEADETVNFGGEWHSDFTYLECPPKVSILAARELPPPPADGSRQGGDTMFVNMTLAYDRLSPGMKRLLDGLRAVHSSVSPTYATAVAANSLSQGKAVQAEQVLHPVVRTHPETGRKALFVNPAFTRGLEDMSQAESDAILGHLYRHACQPEFAARYRWRKGAVGIWDNRCTMHLPLNDYQGQRREMHRATVTGDRPV</sequence>
<evidence type="ECO:0000256" key="3">
    <source>
        <dbReference type="ARBA" id="ARBA00022964"/>
    </source>
</evidence>
<keyword evidence="2" id="KW-0479">Metal-binding</keyword>
<dbReference type="GO" id="GO:0051213">
    <property type="term" value="F:dioxygenase activity"/>
    <property type="evidence" value="ECO:0007669"/>
    <property type="project" value="UniProtKB-KW"/>
</dbReference>
<dbReference type="InterPro" id="IPR003819">
    <property type="entry name" value="TauD/TfdA-like"/>
</dbReference>
<evidence type="ECO:0000256" key="4">
    <source>
        <dbReference type="ARBA" id="ARBA00023002"/>
    </source>
</evidence>
<dbReference type="EMBL" id="JBHRTR010000046">
    <property type="protein sequence ID" value="MFC3230458.1"/>
    <property type="molecule type" value="Genomic_DNA"/>
</dbReference>
<reference evidence="8" key="1">
    <citation type="journal article" date="2019" name="Int. J. Syst. Evol. Microbiol.">
        <title>The Global Catalogue of Microorganisms (GCM) 10K type strain sequencing project: providing services to taxonomists for standard genome sequencing and annotation.</title>
        <authorList>
            <consortium name="The Broad Institute Genomics Platform"/>
            <consortium name="The Broad Institute Genome Sequencing Center for Infectious Disease"/>
            <person name="Wu L."/>
            <person name="Ma J."/>
        </authorList>
    </citation>
    <scope>NUCLEOTIDE SEQUENCE [LARGE SCALE GENOMIC DNA]</scope>
    <source>
        <strain evidence="8">KCTC 42964</strain>
    </source>
</reference>
<proteinExistence type="inferred from homology"/>
<dbReference type="Proteomes" id="UP001595528">
    <property type="component" value="Unassembled WGS sequence"/>
</dbReference>
<dbReference type="Pfam" id="PF02668">
    <property type="entry name" value="TauD"/>
    <property type="match status" value="1"/>
</dbReference>
<dbReference type="PANTHER" id="PTHR30468">
    <property type="entry name" value="ALPHA-KETOGLUTARATE-DEPENDENT SULFONATE DIOXYGENASE"/>
    <property type="match status" value="1"/>
</dbReference>
<evidence type="ECO:0000313" key="8">
    <source>
        <dbReference type="Proteomes" id="UP001595528"/>
    </source>
</evidence>
<comment type="caution">
    <text evidence="7">The sequence shown here is derived from an EMBL/GenBank/DDBJ whole genome shotgun (WGS) entry which is preliminary data.</text>
</comment>
<keyword evidence="5" id="KW-0408">Iron</keyword>
<evidence type="ECO:0000259" key="6">
    <source>
        <dbReference type="Pfam" id="PF02668"/>
    </source>
</evidence>
<evidence type="ECO:0000256" key="2">
    <source>
        <dbReference type="ARBA" id="ARBA00022723"/>
    </source>
</evidence>
<dbReference type="InterPro" id="IPR042098">
    <property type="entry name" value="TauD-like_sf"/>
</dbReference>
<dbReference type="PANTHER" id="PTHR30468:SF1">
    <property type="entry name" value="ALPHA-KETOGLUTARATE-DEPENDENT SULFONATE DIOXYGENASE"/>
    <property type="match status" value="1"/>
</dbReference>
<comment type="similarity">
    <text evidence="1">Belongs to the TfdA dioxygenase family.</text>
</comment>
<dbReference type="InterPro" id="IPR051323">
    <property type="entry name" value="AtsK-like"/>
</dbReference>
<gene>
    <name evidence="7" type="ORF">ACFOGJ_24635</name>
</gene>
<dbReference type="SUPFAM" id="SSF51197">
    <property type="entry name" value="Clavaminate synthase-like"/>
    <property type="match status" value="1"/>
</dbReference>
<name>A0ABV7L7W9_9PROT</name>
<keyword evidence="8" id="KW-1185">Reference proteome</keyword>
<dbReference type="Gene3D" id="3.60.130.10">
    <property type="entry name" value="Clavaminate synthase-like"/>
    <property type="match status" value="1"/>
</dbReference>
<evidence type="ECO:0000313" key="7">
    <source>
        <dbReference type="EMBL" id="MFC3230458.1"/>
    </source>
</evidence>
<feature type="domain" description="TauD/TfdA-like" evidence="6">
    <location>
        <begin position="16"/>
        <end position="285"/>
    </location>
</feature>
<evidence type="ECO:0000256" key="1">
    <source>
        <dbReference type="ARBA" id="ARBA00005896"/>
    </source>
</evidence>
<accession>A0ABV7L7W9</accession>
<keyword evidence="4" id="KW-0560">Oxidoreductase</keyword>
<evidence type="ECO:0000256" key="5">
    <source>
        <dbReference type="ARBA" id="ARBA00023004"/>
    </source>
</evidence>
<protein>
    <submittedName>
        <fullName evidence="7">TauD/TfdA dioxygenase family protein</fullName>
    </submittedName>
</protein>
<organism evidence="7 8">
    <name type="scientific">Marinibaculum pumilum</name>
    <dbReference type="NCBI Taxonomy" id="1766165"/>
    <lineage>
        <taxon>Bacteria</taxon>
        <taxon>Pseudomonadati</taxon>
        <taxon>Pseudomonadota</taxon>
        <taxon>Alphaproteobacteria</taxon>
        <taxon>Rhodospirillales</taxon>
        <taxon>Rhodospirillaceae</taxon>
        <taxon>Marinibaculum</taxon>
    </lineage>
</organism>
<keyword evidence="3 7" id="KW-0223">Dioxygenase</keyword>
<dbReference type="RefSeq" id="WP_379905644.1">
    <property type="nucleotide sequence ID" value="NZ_JBHRTR010000046.1"/>
</dbReference>